<keyword evidence="1" id="KW-0732">Signal</keyword>
<dbReference type="Proteomes" id="UP000275910">
    <property type="component" value="Unassembled WGS sequence"/>
</dbReference>
<proteinExistence type="predicted"/>
<feature type="signal peptide" evidence="1">
    <location>
        <begin position="1"/>
        <end position="29"/>
    </location>
</feature>
<comment type="caution">
    <text evidence="2">The sequence shown here is derived from an EMBL/GenBank/DDBJ whole genome shotgun (WGS) entry which is preliminary data.</text>
</comment>
<feature type="chain" id="PRO_5017990353" description="Lipoprotein" evidence="1">
    <location>
        <begin position="30"/>
        <end position="106"/>
    </location>
</feature>
<organism evidence="2 3">
    <name type="scientific">Lysobacter enzymogenes</name>
    <dbReference type="NCBI Taxonomy" id="69"/>
    <lineage>
        <taxon>Bacteria</taxon>
        <taxon>Pseudomonadati</taxon>
        <taxon>Pseudomonadota</taxon>
        <taxon>Gammaproteobacteria</taxon>
        <taxon>Lysobacterales</taxon>
        <taxon>Lysobacteraceae</taxon>
        <taxon>Lysobacter</taxon>
    </lineage>
</organism>
<dbReference type="RefSeq" id="WP_123647005.1">
    <property type="nucleotide sequence ID" value="NZ_RCTY01000021.1"/>
</dbReference>
<protein>
    <recommendedName>
        <fullName evidence="4">Lipoprotein</fullName>
    </recommendedName>
</protein>
<dbReference type="EMBL" id="RCTY01000021">
    <property type="protein sequence ID" value="ROU07527.1"/>
    <property type="molecule type" value="Genomic_DNA"/>
</dbReference>
<evidence type="ECO:0000313" key="2">
    <source>
        <dbReference type="EMBL" id="ROU07527.1"/>
    </source>
</evidence>
<dbReference type="AlphaFoldDB" id="A0A3N2RJ90"/>
<evidence type="ECO:0008006" key="4">
    <source>
        <dbReference type="Google" id="ProtNLM"/>
    </source>
</evidence>
<name>A0A3N2RJ90_LYSEN</name>
<accession>A0A3N2RJ90</accession>
<gene>
    <name evidence="2" type="ORF">D9T17_08310</name>
</gene>
<evidence type="ECO:0000256" key="1">
    <source>
        <dbReference type="SAM" id="SignalP"/>
    </source>
</evidence>
<reference evidence="2 3" key="1">
    <citation type="submission" date="2018-10" db="EMBL/GenBank/DDBJ databases">
        <title>The genome of Lysobacter enzymogenes OH11.</title>
        <authorList>
            <person name="Liu F."/>
            <person name="Zhao Y."/>
            <person name="Qian G."/>
            <person name="Chen Y."/>
            <person name="Xu H."/>
        </authorList>
    </citation>
    <scope>NUCLEOTIDE SEQUENCE [LARGE SCALE GENOMIC DNA]</scope>
    <source>
        <strain evidence="2 3">OH11</strain>
    </source>
</reference>
<sequence length="106" mass="10915">MTKSALLTPVLLASITAVTALLPVSSAYAACNDCGWLYVRCMRTANTAEKAQACEESRQLCEETFCTNPLAARLSLPAAAGAGPVPASAADAAVAADDRNARRSAQ</sequence>
<evidence type="ECO:0000313" key="3">
    <source>
        <dbReference type="Proteomes" id="UP000275910"/>
    </source>
</evidence>